<dbReference type="RefSeq" id="WP_101833642.1">
    <property type="nucleotide sequence ID" value="NZ_FZMO01000383.1"/>
</dbReference>
<feature type="transmembrane region" description="Helical" evidence="1">
    <location>
        <begin position="147"/>
        <end position="165"/>
    </location>
</feature>
<dbReference type="EMBL" id="FZMO01000383">
    <property type="protein sequence ID" value="SNQ50358.1"/>
    <property type="molecule type" value="Genomic_DNA"/>
</dbReference>
<feature type="transmembrane region" description="Helical" evidence="1">
    <location>
        <begin position="30"/>
        <end position="55"/>
    </location>
</feature>
<gene>
    <name evidence="2" type="ORF">FRACA_4430002</name>
</gene>
<reference evidence="2 3" key="1">
    <citation type="submission" date="2017-06" db="EMBL/GenBank/DDBJ databases">
        <authorList>
            <person name="Kim H.J."/>
            <person name="Triplett B.A."/>
        </authorList>
    </citation>
    <scope>NUCLEOTIDE SEQUENCE [LARGE SCALE GENOMIC DNA]</scope>
    <source>
        <strain evidence="2">FRACA_ARgP5</strain>
    </source>
</reference>
<sequence>MNFVGHGGAVVPYLVALPDRRPGVTGDHTLIHIAGITAYIAFFSMAATVIWGALLASRLLDGHLHRATLYGGHVTLAIVAISSSCLHAVLHVFRHDTFFDMEKVWIPWIGGADTVVSIGIVGLEIVIVVGFSVWFQRRISYRRWLHLHRWAYPGFALIALHSALASKEQHFGFIWATFAVMMLAVIYLTVNRLIAPTVDSPQDAEAWFDFAE</sequence>
<feature type="transmembrane region" description="Helical" evidence="1">
    <location>
        <begin position="171"/>
        <end position="190"/>
    </location>
</feature>
<keyword evidence="1 2" id="KW-0812">Transmembrane</keyword>
<organism evidence="2 3">
    <name type="scientific">Frankia canadensis</name>
    <dbReference type="NCBI Taxonomy" id="1836972"/>
    <lineage>
        <taxon>Bacteria</taxon>
        <taxon>Bacillati</taxon>
        <taxon>Actinomycetota</taxon>
        <taxon>Actinomycetes</taxon>
        <taxon>Frankiales</taxon>
        <taxon>Frankiaceae</taxon>
        <taxon>Frankia</taxon>
    </lineage>
</organism>
<evidence type="ECO:0000256" key="1">
    <source>
        <dbReference type="SAM" id="Phobius"/>
    </source>
</evidence>
<protein>
    <submittedName>
        <fullName evidence="2">Ferric reductase domain protein protein transmembrane component domain protein</fullName>
    </submittedName>
</protein>
<feature type="transmembrane region" description="Helical" evidence="1">
    <location>
        <begin position="67"/>
        <end position="93"/>
    </location>
</feature>
<dbReference type="OrthoDB" id="3668800at2"/>
<dbReference type="AlphaFoldDB" id="A0A2I2KXG6"/>
<keyword evidence="3" id="KW-1185">Reference proteome</keyword>
<dbReference type="Proteomes" id="UP000234331">
    <property type="component" value="Unassembled WGS sequence"/>
</dbReference>
<evidence type="ECO:0000313" key="3">
    <source>
        <dbReference type="Proteomes" id="UP000234331"/>
    </source>
</evidence>
<keyword evidence="1" id="KW-0472">Membrane</keyword>
<feature type="transmembrane region" description="Helical" evidence="1">
    <location>
        <begin position="105"/>
        <end position="135"/>
    </location>
</feature>
<keyword evidence="1" id="KW-1133">Transmembrane helix</keyword>
<name>A0A2I2KXG6_9ACTN</name>
<evidence type="ECO:0000313" key="2">
    <source>
        <dbReference type="EMBL" id="SNQ50358.1"/>
    </source>
</evidence>
<accession>A0A2I2KXG6</accession>
<proteinExistence type="predicted"/>